<dbReference type="Gene3D" id="2.40.30.10">
    <property type="entry name" value="Translation factors"/>
    <property type="match status" value="1"/>
</dbReference>
<dbReference type="CDD" id="cd00207">
    <property type="entry name" value="fer2"/>
    <property type="match status" value="1"/>
</dbReference>
<dbReference type="InterPro" id="IPR001041">
    <property type="entry name" value="2Fe-2S_ferredoxin-type"/>
</dbReference>
<protein>
    <submittedName>
        <fullName evidence="11">Ring-1,2-phenylacetyl-CoA epoxidase subunit PaaE</fullName>
    </submittedName>
</protein>
<dbReference type="InterPro" id="IPR001433">
    <property type="entry name" value="OxRdtase_FAD/NAD-bd"/>
</dbReference>
<dbReference type="InterPro" id="IPR050415">
    <property type="entry name" value="MRET"/>
</dbReference>
<dbReference type="SUPFAM" id="SSF63380">
    <property type="entry name" value="Riboflavin synthase domain-like"/>
    <property type="match status" value="1"/>
</dbReference>
<evidence type="ECO:0000256" key="5">
    <source>
        <dbReference type="ARBA" id="ARBA00022827"/>
    </source>
</evidence>
<evidence type="ECO:0000313" key="12">
    <source>
        <dbReference type="Proteomes" id="UP000199679"/>
    </source>
</evidence>
<evidence type="ECO:0000256" key="8">
    <source>
        <dbReference type="ARBA" id="ARBA00023014"/>
    </source>
</evidence>
<dbReference type="Pfam" id="PF00111">
    <property type="entry name" value="Fer2"/>
    <property type="match status" value="1"/>
</dbReference>
<feature type="domain" description="2Fe-2S ferredoxin-type" evidence="9">
    <location>
        <begin position="261"/>
        <end position="347"/>
    </location>
</feature>
<accession>A0A1H2AM46</accession>
<dbReference type="CDD" id="cd06214">
    <property type="entry name" value="PA_degradation_oxidoreductase_like"/>
    <property type="match status" value="1"/>
</dbReference>
<keyword evidence="4" id="KW-0479">Metal-binding</keyword>
<feature type="domain" description="FAD-binding FR-type" evidence="10">
    <location>
        <begin position="4"/>
        <end position="107"/>
    </location>
</feature>
<keyword evidence="12" id="KW-1185">Reference proteome</keyword>
<keyword evidence="6" id="KW-0560">Oxidoreductase</keyword>
<dbReference type="RefSeq" id="WP_091376022.1">
    <property type="nucleotide sequence ID" value="NZ_LT629740.1"/>
</dbReference>
<dbReference type="InterPro" id="IPR001709">
    <property type="entry name" value="Flavoprot_Pyr_Nucl_cyt_Rdtase"/>
</dbReference>
<evidence type="ECO:0000259" key="10">
    <source>
        <dbReference type="PROSITE" id="PS51384"/>
    </source>
</evidence>
<name>A0A1H2AM46_MUCMA</name>
<evidence type="ECO:0000256" key="3">
    <source>
        <dbReference type="ARBA" id="ARBA00022714"/>
    </source>
</evidence>
<dbReference type="GO" id="GO:0051537">
    <property type="term" value="F:2 iron, 2 sulfur cluster binding"/>
    <property type="evidence" value="ECO:0007669"/>
    <property type="project" value="UniProtKB-KW"/>
</dbReference>
<dbReference type="InterPro" id="IPR017938">
    <property type="entry name" value="Riboflavin_synthase-like_b-brl"/>
</dbReference>
<keyword evidence="5" id="KW-0274">FAD</keyword>
<dbReference type="GO" id="GO:0016491">
    <property type="term" value="F:oxidoreductase activity"/>
    <property type="evidence" value="ECO:0007669"/>
    <property type="project" value="UniProtKB-KW"/>
</dbReference>
<dbReference type="SUPFAM" id="SSF54292">
    <property type="entry name" value="2Fe-2S ferredoxin-like"/>
    <property type="match status" value="1"/>
</dbReference>
<dbReference type="Pfam" id="PF00970">
    <property type="entry name" value="FAD_binding_6"/>
    <property type="match status" value="1"/>
</dbReference>
<dbReference type="PROSITE" id="PS51085">
    <property type="entry name" value="2FE2S_FER_2"/>
    <property type="match status" value="1"/>
</dbReference>
<comment type="cofactor">
    <cofactor evidence="1">
        <name>FAD</name>
        <dbReference type="ChEBI" id="CHEBI:57692"/>
    </cofactor>
</comment>
<evidence type="ECO:0000256" key="1">
    <source>
        <dbReference type="ARBA" id="ARBA00001974"/>
    </source>
</evidence>
<keyword evidence="8" id="KW-0411">Iron-sulfur</keyword>
<sequence>MSNLITYTLKVADIKQETTDAITICFKQPGLKKVIYRPGQYLTLIFRINGRRYIRPYSFSSAPGVDSTLNVTVKRVLSGIVSNHIIDNLKVDDLVEVMPPMGHFVVDLDKLEDSTPIVLWGAGSGITPLMSIGKFLLNNRKNEVTLVYGNRDFENTLFVDQIKLLIQKHSNFTVWHFLSKASISNAHPNHVEGRIAPSKVLSVLKEKDKSGNSLHYICGPLGLKESVKEALNKQGISEANIFSEDFEIVRDSKDFENVITRSVKIIKDELPQVVEVVKGKSILEAGLDAGIELSYSCQTGSCSICKATLQTGDVKMVSTPNLSEELLENEYLLCCTYPLSDNISFKV</sequence>
<dbReference type="Proteomes" id="UP000199679">
    <property type="component" value="Chromosome I"/>
</dbReference>
<organism evidence="11 12">
    <name type="scientific">Mucilaginibacter mallensis</name>
    <dbReference type="NCBI Taxonomy" id="652787"/>
    <lineage>
        <taxon>Bacteria</taxon>
        <taxon>Pseudomonadati</taxon>
        <taxon>Bacteroidota</taxon>
        <taxon>Sphingobacteriia</taxon>
        <taxon>Sphingobacteriales</taxon>
        <taxon>Sphingobacteriaceae</taxon>
        <taxon>Mucilaginibacter</taxon>
    </lineage>
</organism>
<dbReference type="InterPro" id="IPR008333">
    <property type="entry name" value="Cbr1-like_FAD-bd_dom"/>
</dbReference>
<dbReference type="PANTHER" id="PTHR47354">
    <property type="entry name" value="NADH OXIDOREDUCTASE HCR"/>
    <property type="match status" value="1"/>
</dbReference>
<evidence type="ECO:0000256" key="2">
    <source>
        <dbReference type="ARBA" id="ARBA00022630"/>
    </source>
</evidence>
<gene>
    <name evidence="11" type="ORF">SAMN05216490_3603</name>
</gene>
<dbReference type="EMBL" id="LT629740">
    <property type="protein sequence ID" value="SDT47013.1"/>
    <property type="molecule type" value="Genomic_DNA"/>
</dbReference>
<evidence type="ECO:0000259" key="9">
    <source>
        <dbReference type="PROSITE" id="PS51085"/>
    </source>
</evidence>
<evidence type="ECO:0000256" key="6">
    <source>
        <dbReference type="ARBA" id="ARBA00023002"/>
    </source>
</evidence>
<dbReference type="GO" id="GO:0050660">
    <property type="term" value="F:flavin adenine dinucleotide binding"/>
    <property type="evidence" value="ECO:0007669"/>
    <property type="project" value="TreeGrafter"/>
</dbReference>
<dbReference type="Pfam" id="PF00175">
    <property type="entry name" value="NAD_binding_1"/>
    <property type="match status" value="1"/>
</dbReference>
<proteinExistence type="predicted"/>
<evidence type="ECO:0000256" key="7">
    <source>
        <dbReference type="ARBA" id="ARBA00023004"/>
    </source>
</evidence>
<dbReference type="PANTHER" id="PTHR47354:SF8">
    <property type="entry name" value="1,2-PHENYLACETYL-COA EPOXIDASE, SUBUNIT E"/>
    <property type="match status" value="1"/>
</dbReference>
<dbReference type="PRINTS" id="PR00371">
    <property type="entry name" value="FPNCR"/>
</dbReference>
<dbReference type="GO" id="GO:0046872">
    <property type="term" value="F:metal ion binding"/>
    <property type="evidence" value="ECO:0007669"/>
    <property type="project" value="UniProtKB-KW"/>
</dbReference>
<dbReference type="SUPFAM" id="SSF52343">
    <property type="entry name" value="Ferredoxin reductase-like, C-terminal NADP-linked domain"/>
    <property type="match status" value="1"/>
</dbReference>
<keyword evidence="3" id="KW-0001">2Fe-2S</keyword>
<reference evidence="11 12" key="1">
    <citation type="submission" date="2016-10" db="EMBL/GenBank/DDBJ databases">
        <authorList>
            <person name="de Groot N.N."/>
        </authorList>
    </citation>
    <scope>NUCLEOTIDE SEQUENCE [LARGE SCALE GENOMIC DNA]</scope>
    <source>
        <strain evidence="11 12">MP1X4</strain>
    </source>
</reference>
<dbReference type="AlphaFoldDB" id="A0A1H2AM46"/>
<keyword evidence="7" id="KW-0408">Iron</keyword>
<evidence type="ECO:0000313" key="11">
    <source>
        <dbReference type="EMBL" id="SDT47013.1"/>
    </source>
</evidence>
<dbReference type="STRING" id="652787.SAMN05216490_3603"/>
<dbReference type="InterPro" id="IPR006058">
    <property type="entry name" value="2Fe2S_fd_BS"/>
</dbReference>
<dbReference type="OrthoDB" id="9789468at2"/>
<dbReference type="InterPro" id="IPR036010">
    <property type="entry name" value="2Fe-2S_ferredoxin-like_sf"/>
</dbReference>
<keyword evidence="2" id="KW-0285">Flavoprotein</keyword>
<dbReference type="Gene3D" id="3.40.50.80">
    <property type="entry name" value="Nucleotide-binding domain of ferredoxin-NADP reductase (FNR) module"/>
    <property type="match status" value="1"/>
</dbReference>
<dbReference type="PROSITE" id="PS51384">
    <property type="entry name" value="FAD_FR"/>
    <property type="match status" value="1"/>
</dbReference>
<dbReference type="InterPro" id="IPR017927">
    <property type="entry name" value="FAD-bd_FR_type"/>
</dbReference>
<dbReference type="PROSITE" id="PS00197">
    <property type="entry name" value="2FE2S_FER_1"/>
    <property type="match status" value="1"/>
</dbReference>
<dbReference type="InterPro" id="IPR012675">
    <property type="entry name" value="Beta-grasp_dom_sf"/>
</dbReference>
<dbReference type="Gene3D" id="3.10.20.30">
    <property type="match status" value="1"/>
</dbReference>
<dbReference type="InterPro" id="IPR039261">
    <property type="entry name" value="FNR_nucleotide-bd"/>
</dbReference>
<evidence type="ECO:0000256" key="4">
    <source>
        <dbReference type="ARBA" id="ARBA00022723"/>
    </source>
</evidence>